<keyword evidence="4" id="KW-1185">Reference proteome</keyword>
<dbReference type="InterPro" id="IPR012340">
    <property type="entry name" value="NA-bd_OB-fold"/>
</dbReference>
<dbReference type="Pfam" id="PF02721">
    <property type="entry name" value="DUF223"/>
    <property type="match status" value="1"/>
</dbReference>
<protein>
    <recommendedName>
        <fullName evidence="1">Replication protein A 70 kDa DNA-binding subunit B/D first OB fold domain-containing protein</fullName>
    </recommendedName>
</protein>
<evidence type="ECO:0000313" key="3">
    <source>
        <dbReference type="EMBL" id="KAH0910674.1"/>
    </source>
</evidence>
<name>A0ABQ8C0U6_BRANA</name>
<evidence type="ECO:0000259" key="1">
    <source>
        <dbReference type="Pfam" id="PF02721"/>
    </source>
</evidence>
<dbReference type="EMBL" id="JAGKQM010000236">
    <property type="protein sequence ID" value="KAH0854817.1"/>
    <property type="molecule type" value="Genomic_DNA"/>
</dbReference>
<evidence type="ECO:0000313" key="2">
    <source>
        <dbReference type="EMBL" id="KAH0854817.1"/>
    </source>
</evidence>
<sequence length="72" mass="8624">MSMIKAFSLLKDIKPYKEGWRIQVKVIKIHCLTRKTIIQRTHSKLRLGDWRLIDTFIVSHARGQYRPTDHHL</sequence>
<accession>A0ABQ8C0U6</accession>
<dbReference type="Proteomes" id="UP000824890">
    <property type="component" value="Unassembled WGS sequence"/>
</dbReference>
<comment type="caution">
    <text evidence="3">The sequence shown here is derived from an EMBL/GenBank/DDBJ whole genome shotgun (WGS) entry which is preliminary data.</text>
</comment>
<feature type="domain" description="Replication protein A 70 kDa DNA-binding subunit B/D first OB fold" evidence="1">
    <location>
        <begin position="28"/>
        <end position="71"/>
    </location>
</feature>
<dbReference type="InterPro" id="IPR003871">
    <property type="entry name" value="RFA1B/D_OB_1st"/>
</dbReference>
<dbReference type="EMBL" id="JAGKQM010000009">
    <property type="protein sequence ID" value="KAH0910674.1"/>
    <property type="molecule type" value="Genomic_DNA"/>
</dbReference>
<evidence type="ECO:0000313" key="4">
    <source>
        <dbReference type="Proteomes" id="UP000824890"/>
    </source>
</evidence>
<reference evidence="3 4" key="1">
    <citation type="submission" date="2021-05" db="EMBL/GenBank/DDBJ databases">
        <title>Genome Assembly of Synthetic Allotetraploid Brassica napus Reveals Homoeologous Exchanges between Subgenomes.</title>
        <authorList>
            <person name="Davis J.T."/>
        </authorList>
    </citation>
    <scope>NUCLEOTIDE SEQUENCE [LARGE SCALE GENOMIC DNA]</scope>
    <source>
        <strain evidence="4">cv. Da-Ae</strain>
        <tissue evidence="3">Seedling</tissue>
    </source>
</reference>
<gene>
    <name evidence="3" type="ORF">HID58_033995</name>
    <name evidence="2" type="ORF">HID58_037087</name>
</gene>
<organism evidence="3 4">
    <name type="scientific">Brassica napus</name>
    <name type="common">Rape</name>
    <dbReference type="NCBI Taxonomy" id="3708"/>
    <lineage>
        <taxon>Eukaryota</taxon>
        <taxon>Viridiplantae</taxon>
        <taxon>Streptophyta</taxon>
        <taxon>Embryophyta</taxon>
        <taxon>Tracheophyta</taxon>
        <taxon>Spermatophyta</taxon>
        <taxon>Magnoliopsida</taxon>
        <taxon>eudicotyledons</taxon>
        <taxon>Gunneridae</taxon>
        <taxon>Pentapetalae</taxon>
        <taxon>rosids</taxon>
        <taxon>malvids</taxon>
        <taxon>Brassicales</taxon>
        <taxon>Brassicaceae</taxon>
        <taxon>Brassiceae</taxon>
        <taxon>Brassica</taxon>
    </lineage>
</organism>
<proteinExistence type="predicted"/>
<dbReference type="SUPFAM" id="SSF50249">
    <property type="entry name" value="Nucleic acid-binding proteins"/>
    <property type="match status" value="1"/>
</dbReference>